<dbReference type="AlphaFoldDB" id="A0A518B8I8"/>
<dbReference type="Pfam" id="PF00348">
    <property type="entry name" value="polyprenyl_synt"/>
    <property type="match status" value="1"/>
</dbReference>
<dbReference type="PANTHER" id="PTHR12001:SF69">
    <property type="entry name" value="ALL TRANS-POLYPRENYL-DIPHOSPHATE SYNTHASE PDSS1"/>
    <property type="match status" value="1"/>
</dbReference>
<dbReference type="SFLD" id="SFLDS00005">
    <property type="entry name" value="Isoprenoid_Synthase_Type_I"/>
    <property type="match status" value="1"/>
</dbReference>
<sequence>MSSTVANVDQFEDEVAPRKPRRQSTSHLKDVPPERSVRETLKQASKDFVKTVDRRRAFTKDELERFGRTLLEQHDLEEKYLGFAMVLIGNEFWKEQFLAVPFEKRMLLLPHCLKHVDGCPADYDEFGLQCETCGACSIADFKGKAEKLGYKVLVAEGTPIILKLIVSGYIDGILGVACLNVLEKAIDKVLIAGVPSYAVPLHSGDCKNTSFDLEWLMEIIDQYEPEPTITTLGYVPLLRASSNLFERDFDDLVPATRTAAAKKGFAPLAETERIGREYLSKGGKRFRPFVTLAAYDAMMRSREEDETPADQTVELPTAVKQTAMAIEAFHKASLIHDDIEDDDLYRYGEPTLHRRFDTSTAINVGDYLLGLGYRLVSQQAKSLDPVKVSDILDRFADAHVKLSEGQGAELAWRTASDKTLAPMDALKIYALKTAPAFEAALYGGLRLAGDVGELEEVVTGFSRQMGVGFQILNDLKDWKGDGDNKLLVGQDAMAMRPTLLLALALEAGSDEDRDQLQSLLNKTERTPEDAQLIRSIYSRTNVFGRAGKLVDKARSRCEAYADDVEPLELRQLLYYLVDTVLAEETGPTPLELMNASAGTLSLPIVSV</sequence>
<evidence type="ECO:0000256" key="5">
    <source>
        <dbReference type="ARBA" id="ARBA00022842"/>
    </source>
</evidence>
<name>A0A518B8I8_9BACT</name>
<feature type="compositionally biased region" description="Basic and acidic residues" evidence="6">
    <location>
        <begin position="27"/>
        <end position="36"/>
    </location>
</feature>
<keyword evidence="3 7" id="KW-0808">Transferase</keyword>
<protein>
    <submittedName>
        <fullName evidence="7">Octaprenyl-diphosphate synthase</fullName>
        <ecNumber evidence="7">2.5.1.90</ecNumber>
    </submittedName>
</protein>
<dbReference type="EC" id="2.5.1.90" evidence="7"/>
<dbReference type="EMBL" id="CP036279">
    <property type="protein sequence ID" value="QDU63286.1"/>
    <property type="molecule type" value="Genomic_DNA"/>
</dbReference>
<evidence type="ECO:0000313" key="7">
    <source>
        <dbReference type="EMBL" id="QDU63286.1"/>
    </source>
</evidence>
<dbReference type="RefSeq" id="WP_145260654.1">
    <property type="nucleotide sequence ID" value="NZ_CP036279.1"/>
</dbReference>
<dbReference type="Gene3D" id="1.10.600.10">
    <property type="entry name" value="Farnesyl Diphosphate Synthase"/>
    <property type="match status" value="1"/>
</dbReference>
<dbReference type="GO" id="GO:0008299">
    <property type="term" value="P:isoprenoid biosynthetic process"/>
    <property type="evidence" value="ECO:0007669"/>
    <property type="project" value="InterPro"/>
</dbReference>
<evidence type="ECO:0000256" key="6">
    <source>
        <dbReference type="SAM" id="MobiDB-lite"/>
    </source>
</evidence>
<gene>
    <name evidence="7" type="primary">ispB</name>
    <name evidence="7" type="ORF">Pan216_41640</name>
</gene>
<keyword evidence="8" id="KW-1185">Reference proteome</keyword>
<dbReference type="InterPro" id="IPR008949">
    <property type="entry name" value="Isoprenoid_synthase_dom_sf"/>
</dbReference>
<comment type="similarity">
    <text evidence="2">Belongs to the FPP/GGPP synthase family.</text>
</comment>
<dbReference type="Pfam" id="PF01976">
    <property type="entry name" value="DUF116"/>
    <property type="match status" value="1"/>
</dbReference>
<comment type="cofactor">
    <cofactor evidence="1">
        <name>Mg(2+)</name>
        <dbReference type="ChEBI" id="CHEBI:18420"/>
    </cofactor>
</comment>
<evidence type="ECO:0000256" key="3">
    <source>
        <dbReference type="ARBA" id="ARBA00022679"/>
    </source>
</evidence>
<dbReference type="OrthoDB" id="230531at2"/>
<feature type="region of interest" description="Disordered" evidence="6">
    <location>
        <begin position="1"/>
        <end position="36"/>
    </location>
</feature>
<reference evidence="7 8" key="1">
    <citation type="submission" date="2019-02" db="EMBL/GenBank/DDBJ databases">
        <title>Deep-cultivation of Planctomycetes and their phenomic and genomic characterization uncovers novel biology.</title>
        <authorList>
            <person name="Wiegand S."/>
            <person name="Jogler M."/>
            <person name="Boedeker C."/>
            <person name="Pinto D."/>
            <person name="Vollmers J."/>
            <person name="Rivas-Marin E."/>
            <person name="Kohn T."/>
            <person name="Peeters S.H."/>
            <person name="Heuer A."/>
            <person name="Rast P."/>
            <person name="Oberbeckmann S."/>
            <person name="Bunk B."/>
            <person name="Jeske O."/>
            <person name="Meyerdierks A."/>
            <person name="Storesund J.E."/>
            <person name="Kallscheuer N."/>
            <person name="Luecker S."/>
            <person name="Lage O.M."/>
            <person name="Pohl T."/>
            <person name="Merkel B.J."/>
            <person name="Hornburger P."/>
            <person name="Mueller R.-W."/>
            <person name="Bruemmer F."/>
            <person name="Labrenz M."/>
            <person name="Spormann A.M."/>
            <person name="Op den Camp H."/>
            <person name="Overmann J."/>
            <person name="Amann R."/>
            <person name="Jetten M.S.M."/>
            <person name="Mascher T."/>
            <person name="Medema M.H."/>
            <person name="Devos D.P."/>
            <person name="Kaster A.-K."/>
            <person name="Ovreas L."/>
            <person name="Rohde M."/>
            <person name="Galperin M.Y."/>
            <person name="Jogler C."/>
        </authorList>
    </citation>
    <scope>NUCLEOTIDE SEQUENCE [LARGE SCALE GENOMIC DNA]</scope>
    <source>
        <strain evidence="7 8">Pan216</strain>
    </source>
</reference>
<evidence type="ECO:0000256" key="2">
    <source>
        <dbReference type="ARBA" id="ARBA00006706"/>
    </source>
</evidence>
<evidence type="ECO:0000313" key="8">
    <source>
        <dbReference type="Proteomes" id="UP000317093"/>
    </source>
</evidence>
<proteinExistence type="inferred from homology"/>
<dbReference type="InterPro" id="IPR002829">
    <property type="entry name" value="DUF116"/>
</dbReference>
<dbReference type="SUPFAM" id="SSF48576">
    <property type="entry name" value="Terpenoid synthases"/>
    <property type="match status" value="1"/>
</dbReference>
<organism evidence="7 8">
    <name type="scientific">Kolteria novifilia</name>
    <dbReference type="NCBI Taxonomy" id="2527975"/>
    <lineage>
        <taxon>Bacteria</taxon>
        <taxon>Pseudomonadati</taxon>
        <taxon>Planctomycetota</taxon>
        <taxon>Planctomycetia</taxon>
        <taxon>Kolteriales</taxon>
        <taxon>Kolteriaceae</taxon>
        <taxon>Kolteria</taxon>
    </lineage>
</organism>
<dbReference type="Proteomes" id="UP000317093">
    <property type="component" value="Chromosome"/>
</dbReference>
<keyword evidence="4" id="KW-0479">Metal-binding</keyword>
<dbReference type="PANTHER" id="PTHR12001">
    <property type="entry name" value="GERANYLGERANYL PYROPHOSPHATE SYNTHASE"/>
    <property type="match status" value="1"/>
</dbReference>
<evidence type="ECO:0000256" key="4">
    <source>
        <dbReference type="ARBA" id="ARBA00022723"/>
    </source>
</evidence>
<keyword evidence="5" id="KW-0460">Magnesium</keyword>
<dbReference type="GO" id="GO:0106350">
    <property type="term" value="F:all-trans-octaprenyl-diphosphate synthase activity"/>
    <property type="evidence" value="ECO:0007669"/>
    <property type="project" value="UniProtKB-EC"/>
</dbReference>
<dbReference type="KEGG" id="knv:Pan216_41640"/>
<dbReference type="GO" id="GO:0046872">
    <property type="term" value="F:metal ion binding"/>
    <property type="evidence" value="ECO:0007669"/>
    <property type="project" value="UniProtKB-KW"/>
</dbReference>
<evidence type="ECO:0000256" key="1">
    <source>
        <dbReference type="ARBA" id="ARBA00001946"/>
    </source>
</evidence>
<dbReference type="InterPro" id="IPR000092">
    <property type="entry name" value="Polyprenyl_synt"/>
</dbReference>
<accession>A0A518B8I8</accession>